<comment type="caution">
    <text evidence="3">The sequence shown here is derived from an EMBL/GenBank/DDBJ whole genome shotgun (WGS) entry which is preliminary data.</text>
</comment>
<gene>
    <name evidence="3" type="ORF">KHU32_08970</name>
</gene>
<evidence type="ECO:0000313" key="3">
    <source>
        <dbReference type="EMBL" id="MBS7811066.1"/>
    </source>
</evidence>
<keyword evidence="2" id="KW-0732">Signal</keyword>
<accession>A0ABS5QBJ8</accession>
<name>A0ABS5QBJ8_9PROT</name>
<proteinExistence type="predicted"/>
<feature type="region of interest" description="Disordered" evidence="1">
    <location>
        <begin position="14"/>
        <end position="63"/>
    </location>
</feature>
<feature type="signal peptide" evidence="2">
    <location>
        <begin position="1"/>
        <end position="18"/>
    </location>
</feature>
<evidence type="ECO:0000256" key="2">
    <source>
        <dbReference type="SAM" id="SignalP"/>
    </source>
</evidence>
<organism evidence="3 4">
    <name type="scientific">Roseococcus pinisoli</name>
    <dbReference type="NCBI Taxonomy" id="2835040"/>
    <lineage>
        <taxon>Bacteria</taxon>
        <taxon>Pseudomonadati</taxon>
        <taxon>Pseudomonadota</taxon>
        <taxon>Alphaproteobacteria</taxon>
        <taxon>Acetobacterales</taxon>
        <taxon>Roseomonadaceae</taxon>
        <taxon>Roseococcus</taxon>
    </lineage>
</organism>
<dbReference type="EMBL" id="JAHCDA010000002">
    <property type="protein sequence ID" value="MBS7811066.1"/>
    <property type="molecule type" value="Genomic_DNA"/>
</dbReference>
<keyword evidence="4" id="KW-1185">Reference proteome</keyword>
<feature type="compositionally biased region" description="Acidic residues" evidence="1">
    <location>
        <begin position="51"/>
        <end position="63"/>
    </location>
</feature>
<protein>
    <submittedName>
        <fullName evidence="3">Uncharacterized protein</fullName>
    </submittedName>
</protein>
<sequence>MWPAFLAALLLSLPPAPANGRDAGSRSAVDRAHLGEDAPQSQERVAKEVAREEDEDESDGDTE</sequence>
<evidence type="ECO:0000313" key="4">
    <source>
        <dbReference type="Proteomes" id="UP000766336"/>
    </source>
</evidence>
<dbReference type="RefSeq" id="WP_213669770.1">
    <property type="nucleotide sequence ID" value="NZ_JAHCDA010000002.1"/>
</dbReference>
<feature type="chain" id="PRO_5045406724" evidence="2">
    <location>
        <begin position="19"/>
        <end position="63"/>
    </location>
</feature>
<dbReference type="Proteomes" id="UP000766336">
    <property type="component" value="Unassembled WGS sequence"/>
</dbReference>
<evidence type="ECO:0000256" key="1">
    <source>
        <dbReference type="SAM" id="MobiDB-lite"/>
    </source>
</evidence>
<reference evidence="3 4" key="1">
    <citation type="submission" date="2021-05" db="EMBL/GenBank/DDBJ databases">
        <title>Roseococcus sp. XZZS9, whole genome shotgun sequencing project.</title>
        <authorList>
            <person name="Zhao G."/>
            <person name="Shen L."/>
        </authorList>
    </citation>
    <scope>NUCLEOTIDE SEQUENCE [LARGE SCALE GENOMIC DNA]</scope>
    <source>
        <strain evidence="3 4">XZZS9</strain>
    </source>
</reference>